<evidence type="ECO:0000256" key="1">
    <source>
        <dbReference type="ARBA" id="ARBA00004141"/>
    </source>
</evidence>
<evidence type="ECO:0000256" key="5">
    <source>
        <dbReference type="ARBA" id="ARBA00023065"/>
    </source>
</evidence>
<dbReference type="EMBL" id="UFQT01000208">
    <property type="protein sequence ID" value="SSX21735.1"/>
    <property type="molecule type" value="Genomic_DNA"/>
</dbReference>
<comment type="subcellular location">
    <subcellularLocation>
        <location evidence="1">Membrane</location>
        <topology evidence="1">Multi-pass membrane protein</topology>
    </subcellularLocation>
</comment>
<feature type="transmembrane region" description="Helical" evidence="9">
    <location>
        <begin position="140"/>
        <end position="161"/>
    </location>
</feature>
<name>A0A336LUX3_CULSO</name>
<keyword evidence="4 9" id="KW-1133">Transmembrane helix</keyword>
<dbReference type="PANTHER" id="PTHR11003:SF352">
    <property type="entry name" value="BCDNA.GH04802-RELATED"/>
    <property type="match status" value="1"/>
</dbReference>
<evidence type="ECO:0000256" key="7">
    <source>
        <dbReference type="ARBA" id="ARBA00023303"/>
    </source>
</evidence>
<keyword evidence="7 8" id="KW-0407">Ion channel</keyword>
<feature type="domain" description="Potassium channel" evidence="10">
    <location>
        <begin position="211"/>
        <end position="292"/>
    </location>
</feature>
<reference evidence="12" key="2">
    <citation type="submission" date="2018-07" db="EMBL/GenBank/DDBJ databases">
        <authorList>
            <person name="Quirk P.G."/>
            <person name="Krulwich T.A."/>
        </authorList>
    </citation>
    <scope>NUCLEOTIDE SEQUENCE</scope>
</reference>
<keyword evidence="2 8" id="KW-0813">Transport</keyword>
<keyword evidence="3 8" id="KW-0812">Transmembrane</keyword>
<feature type="transmembrane region" description="Helical" evidence="9">
    <location>
        <begin position="28"/>
        <end position="54"/>
    </location>
</feature>
<organism evidence="12">
    <name type="scientific">Culicoides sonorensis</name>
    <name type="common">Biting midge</name>
    <dbReference type="NCBI Taxonomy" id="179676"/>
    <lineage>
        <taxon>Eukaryota</taxon>
        <taxon>Metazoa</taxon>
        <taxon>Ecdysozoa</taxon>
        <taxon>Arthropoda</taxon>
        <taxon>Hexapoda</taxon>
        <taxon>Insecta</taxon>
        <taxon>Pterygota</taxon>
        <taxon>Neoptera</taxon>
        <taxon>Endopterygota</taxon>
        <taxon>Diptera</taxon>
        <taxon>Nematocera</taxon>
        <taxon>Chironomoidea</taxon>
        <taxon>Ceratopogonidae</taxon>
        <taxon>Ceratopogoninae</taxon>
        <taxon>Culicoides</taxon>
        <taxon>Monoculicoides</taxon>
    </lineage>
</organism>
<evidence type="ECO:0000259" key="10">
    <source>
        <dbReference type="Pfam" id="PF07885"/>
    </source>
</evidence>
<dbReference type="SUPFAM" id="SSF81324">
    <property type="entry name" value="Voltage-gated potassium channels"/>
    <property type="match status" value="4"/>
</dbReference>
<evidence type="ECO:0000256" key="6">
    <source>
        <dbReference type="ARBA" id="ARBA00023136"/>
    </source>
</evidence>
<evidence type="ECO:0000313" key="12">
    <source>
        <dbReference type="EMBL" id="SSX21735.1"/>
    </source>
</evidence>
<accession>A0A336LUX3</accession>
<dbReference type="Gene3D" id="1.10.287.70">
    <property type="match status" value="2"/>
</dbReference>
<comment type="similarity">
    <text evidence="8">Belongs to the two pore domain potassium channel (TC 1.A.1.8) family.</text>
</comment>
<dbReference type="GO" id="GO:0005886">
    <property type="term" value="C:plasma membrane"/>
    <property type="evidence" value="ECO:0007669"/>
    <property type="project" value="TreeGrafter"/>
</dbReference>
<dbReference type="InterPro" id="IPR013099">
    <property type="entry name" value="K_chnl_dom"/>
</dbReference>
<dbReference type="VEuPathDB" id="VectorBase:CSON005216"/>
<evidence type="ECO:0000256" key="8">
    <source>
        <dbReference type="RuleBase" id="RU003857"/>
    </source>
</evidence>
<proteinExistence type="inferred from homology"/>
<feature type="transmembrane region" description="Helical" evidence="9">
    <location>
        <begin position="236"/>
        <end position="256"/>
    </location>
</feature>
<keyword evidence="6 9" id="KW-0472">Membrane</keyword>
<protein>
    <submittedName>
        <fullName evidence="12">CSON005216 protein</fullName>
    </submittedName>
</protein>
<feature type="transmembrane region" description="Helical" evidence="9">
    <location>
        <begin position="591"/>
        <end position="614"/>
    </location>
</feature>
<feature type="transmembrane region" description="Helical" evidence="9">
    <location>
        <begin position="479"/>
        <end position="498"/>
    </location>
</feature>
<feature type="transmembrane region" description="Helical" evidence="9">
    <location>
        <begin position="336"/>
        <end position="358"/>
    </location>
</feature>
<evidence type="ECO:0000313" key="11">
    <source>
        <dbReference type="EMBL" id="SSX01355.1"/>
    </source>
</evidence>
<keyword evidence="5 8" id="KW-0406">Ion transport</keyword>
<dbReference type="PRINTS" id="PR01333">
    <property type="entry name" value="2POREKCHANEL"/>
</dbReference>
<feature type="transmembrane region" description="Helical" evidence="9">
    <location>
        <begin position="268"/>
        <end position="289"/>
    </location>
</feature>
<evidence type="ECO:0000256" key="4">
    <source>
        <dbReference type="ARBA" id="ARBA00022989"/>
    </source>
</evidence>
<feature type="transmembrane region" description="Helical" evidence="9">
    <location>
        <begin position="173"/>
        <end position="190"/>
    </location>
</feature>
<dbReference type="EMBL" id="UFQS01000208">
    <property type="protein sequence ID" value="SSX01355.1"/>
    <property type="molecule type" value="Genomic_DNA"/>
</dbReference>
<feature type="transmembrane region" description="Helical" evidence="9">
    <location>
        <begin position="566"/>
        <end position="585"/>
    </location>
</feature>
<evidence type="ECO:0000256" key="9">
    <source>
        <dbReference type="SAM" id="Phobius"/>
    </source>
</evidence>
<feature type="domain" description="Potassium channel" evidence="10">
    <location>
        <begin position="544"/>
        <end position="616"/>
    </location>
</feature>
<dbReference type="GO" id="GO:0022841">
    <property type="term" value="F:potassium ion leak channel activity"/>
    <property type="evidence" value="ECO:0007669"/>
    <property type="project" value="TreeGrafter"/>
</dbReference>
<dbReference type="GO" id="GO:0015271">
    <property type="term" value="F:outward rectifier potassium channel activity"/>
    <property type="evidence" value="ECO:0007669"/>
    <property type="project" value="TreeGrafter"/>
</dbReference>
<gene>
    <name evidence="12" type="primary">CSON005216</name>
</gene>
<feature type="transmembrane region" description="Helical" evidence="9">
    <location>
        <begin position="296"/>
        <end position="316"/>
    </location>
</feature>
<dbReference type="Pfam" id="PF07885">
    <property type="entry name" value="Ion_trans_2"/>
    <property type="match status" value="4"/>
</dbReference>
<evidence type="ECO:0000256" key="2">
    <source>
        <dbReference type="ARBA" id="ARBA00022448"/>
    </source>
</evidence>
<feature type="transmembrane region" description="Helical" evidence="9">
    <location>
        <begin position="534"/>
        <end position="554"/>
    </location>
</feature>
<dbReference type="InterPro" id="IPR003280">
    <property type="entry name" value="2pore_dom_K_chnl"/>
</dbReference>
<feature type="transmembrane region" description="Helical" evidence="9">
    <location>
        <begin position="202"/>
        <end position="224"/>
    </location>
</feature>
<feature type="domain" description="Potassium channel" evidence="10">
    <location>
        <begin position="444"/>
        <end position="504"/>
    </location>
</feature>
<sequence>MERKRSFKRRQPLTLAERAKDQCRKLTAFLFSNVGIILLVVLYTIAGSFMFIAIEGDEALERWQNVTRQRQGVVAKLWEITCCEINTFNKSQFTNLLVKLYWITVVSKEILKYQNSIVNAAKKGWQGGDTSPDGDISTPWTFSGAFLYSLTVITTIGYGNIAPRTELGKISTIFYAIIGMPLFLLYLSLIEEEISGDTHTVTVPLTVCITIMIGYIMFGATLFARWESWDLLDGSYFCFISLSSIGFGDMVPGLSLKKPENKDRLVEISFILCAVYLLLGMALIAMCFSLMQAKNIFLYSNLSCLLAFLFQEQVLGNVMRATIQSGENGPKEEGRYIQSVTILIISYAGLGSVIFVSLDTKDDGIYIETSVAASKPRQADIEYSLVRTRTVDKLWSITEDLNILYKDNWTRLAAQEVKEFQEALLLEITKNQPQHTLSGTFSANKVENWTYSTAFLYSLTLISTIGYGNIVPPSDFMKMFALGYACVGIGIVLLYLSITGEVLSKWLRNMIIRTSKCFQKCSFEKNIKKPENNIITSIIISVLTLVLYIVFGTITMKFLQKPHWGTIDAFYFCFTTISTIGYGQLFPNNSVSQYACACYILIGMALVAMCFNLIQIDLMMWFKRIDQANVEYHDHITENDEQSANHTLKKESQYFISHCGSEFNLSGVGDLAIGTQKRKEKTVTFEDEALRNFSNRYTSDVFM</sequence>
<evidence type="ECO:0000256" key="3">
    <source>
        <dbReference type="ARBA" id="ARBA00022692"/>
    </source>
</evidence>
<dbReference type="PANTHER" id="PTHR11003">
    <property type="entry name" value="POTASSIUM CHANNEL, SUBFAMILY K"/>
    <property type="match status" value="1"/>
</dbReference>
<reference evidence="11" key="1">
    <citation type="submission" date="2018-04" db="EMBL/GenBank/DDBJ databases">
        <authorList>
            <person name="Go L.Y."/>
            <person name="Mitchell J.A."/>
        </authorList>
    </citation>
    <scope>NUCLEOTIDE SEQUENCE</scope>
    <source>
        <tissue evidence="11">Whole organism</tissue>
    </source>
</reference>
<dbReference type="GO" id="GO:0030322">
    <property type="term" value="P:stabilization of membrane potential"/>
    <property type="evidence" value="ECO:0007669"/>
    <property type="project" value="TreeGrafter"/>
</dbReference>
<feature type="domain" description="Potassium channel" evidence="10">
    <location>
        <begin position="138"/>
        <end position="191"/>
    </location>
</feature>
<dbReference type="AlphaFoldDB" id="A0A336LUX3"/>